<feature type="region of interest" description="Disordered" evidence="1">
    <location>
        <begin position="462"/>
        <end position="574"/>
    </location>
</feature>
<feature type="transmembrane region" description="Helical" evidence="2">
    <location>
        <begin position="319"/>
        <end position="344"/>
    </location>
</feature>
<keyword evidence="2" id="KW-0472">Membrane</keyword>
<feature type="transmembrane region" description="Helical" evidence="2">
    <location>
        <begin position="163"/>
        <end position="186"/>
    </location>
</feature>
<feature type="compositionally biased region" description="Polar residues" evidence="1">
    <location>
        <begin position="556"/>
        <end position="573"/>
    </location>
</feature>
<feature type="region of interest" description="Disordered" evidence="1">
    <location>
        <begin position="424"/>
        <end position="444"/>
    </location>
</feature>
<protein>
    <submittedName>
        <fullName evidence="3">Uncharacterized protein</fullName>
    </submittedName>
</protein>
<dbReference type="EMBL" id="MU865953">
    <property type="protein sequence ID" value="KAK4447004.1"/>
    <property type="molecule type" value="Genomic_DNA"/>
</dbReference>
<feature type="transmembrane region" description="Helical" evidence="2">
    <location>
        <begin position="50"/>
        <end position="73"/>
    </location>
</feature>
<sequence length="657" mass="71381">MGAYVSIPECRAHYNITVICDYNVTDPIPTIGGLEKGEIPTDPDVAGVGVVSSFLATTSLALLLSIASVLWLIAKRTCMRKDPDKHKKKKRNCNFSFSELCETLVLGCSDTQIFTGGAYAITMRYFKGCSVISYHYDIIVNFMLLTCATHLMSITIVRNYWQWPWLGLLRTAICTGVFIVTGILLANQNSTIKIPFPIAPPIRGVKEDPLLLPAACFQQGDSQLPGALITSLSTEGSQAAFVRSTPGNRIPGWNNYLIILLLYVSAGVIDIMRIFRRGFLSKRHGKRGRIVAGLRKGLAKLNCRSGQRDKEISKTSNSWWGSIIFFLFCIYLLGGIGVSAWTVVQSAAYIMDLRRWAKESGWLKMEAGNQSAEDDATSFGQLVPIFTNVILLFNIAQLLSKACWRHTDRKFDIYGGVVYDPGEDHASTKMGDRPPSASKSHVGVQVHQYSAVPHSIDADMQPISLSAPAPAPSSAPASVPAATAAPQTASTAAQVPAPVPAPAPSGRWDSGRWSSTMTHTTSESPPPPNRWQNSPTPPSIPEGLHSTPTPPLQPQHARSWSSSQQMAQQTTGSWAALQQPETLTSSYSQPHRVASYPPYADNLASQPAVSEYYPTSQHSSAHLGSTVGSTTSVPATAQQTYTGSDGRQYQWVPVTRP</sequence>
<feature type="compositionally biased region" description="Low complexity" evidence="1">
    <location>
        <begin position="466"/>
        <end position="496"/>
    </location>
</feature>
<reference evidence="3" key="1">
    <citation type="journal article" date="2023" name="Mol. Phylogenet. Evol.">
        <title>Genome-scale phylogeny and comparative genomics of the fungal order Sordariales.</title>
        <authorList>
            <person name="Hensen N."/>
            <person name="Bonometti L."/>
            <person name="Westerberg I."/>
            <person name="Brannstrom I.O."/>
            <person name="Guillou S."/>
            <person name="Cros-Aarteil S."/>
            <person name="Calhoun S."/>
            <person name="Haridas S."/>
            <person name="Kuo A."/>
            <person name="Mondo S."/>
            <person name="Pangilinan J."/>
            <person name="Riley R."/>
            <person name="LaButti K."/>
            <person name="Andreopoulos B."/>
            <person name="Lipzen A."/>
            <person name="Chen C."/>
            <person name="Yan M."/>
            <person name="Daum C."/>
            <person name="Ng V."/>
            <person name="Clum A."/>
            <person name="Steindorff A."/>
            <person name="Ohm R.A."/>
            <person name="Martin F."/>
            <person name="Silar P."/>
            <person name="Natvig D.O."/>
            <person name="Lalanne C."/>
            <person name="Gautier V."/>
            <person name="Ament-Velasquez S.L."/>
            <person name="Kruys A."/>
            <person name="Hutchinson M.I."/>
            <person name="Powell A.J."/>
            <person name="Barry K."/>
            <person name="Miller A.N."/>
            <person name="Grigoriev I.V."/>
            <person name="Debuchy R."/>
            <person name="Gladieux P."/>
            <person name="Hiltunen Thoren M."/>
            <person name="Johannesson H."/>
        </authorList>
    </citation>
    <scope>NUCLEOTIDE SEQUENCE</scope>
    <source>
        <strain evidence="3">PSN243</strain>
    </source>
</reference>
<dbReference type="PANTHER" id="PTHR37577">
    <property type="entry name" value="INTEGRAL MEMBRANE PROTEIN"/>
    <property type="match status" value="1"/>
</dbReference>
<feature type="transmembrane region" description="Helical" evidence="2">
    <location>
        <begin position="134"/>
        <end position="157"/>
    </location>
</feature>
<comment type="caution">
    <text evidence="3">The sequence shown here is derived from an EMBL/GenBank/DDBJ whole genome shotgun (WGS) entry which is preliminary data.</text>
</comment>
<organism evidence="3 4">
    <name type="scientific">Podospora aff. communis PSN243</name>
    <dbReference type="NCBI Taxonomy" id="3040156"/>
    <lineage>
        <taxon>Eukaryota</taxon>
        <taxon>Fungi</taxon>
        <taxon>Dikarya</taxon>
        <taxon>Ascomycota</taxon>
        <taxon>Pezizomycotina</taxon>
        <taxon>Sordariomycetes</taxon>
        <taxon>Sordariomycetidae</taxon>
        <taxon>Sordariales</taxon>
        <taxon>Podosporaceae</taxon>
        <taxon>Podospora</taxon>
    </lineage>
</organism>
<keyword evidence="4" id="KW-1185">Reference proteome</keyword>
<evidence type="ECO:0000313" key="3">
    <source>
        <dbReference type="EMBL" id="KAK4447004.1"/>
    </source>
</evidence>
<keyword evidence="2" id="KW-1133">Transmembrane helix</keyword>
<feature type="compositionally biased region" description="Polar residues" evidence="1">
    <location>
        <begin position="610"/>
        <end position="647"/>
    </location>
</feature>
<accession>A0AAV9GDV4</accession>
<evidence type="ECO:0000313" key="4">
    <source>
        <dbReference type="Proteomes" id="UP001321760"/>
    </source>
</evidence>
<keyword evidence="2" id="KW-0812">Transmembrane</keyword>
<proteinExistence type="predicted"/>
<feature type="compositionally biased region" description="Polar residues" evidence="1">
    <location>
        <begin position="512"/>
        <end position="523"/>
    </location>
</feature>
<evidence type="ECO:0000256" key="1">
    <source>
        <dbReference type="SAM" id="MobiDB-lite"/>
    </source>
</evidence>
<feature type="transmembrane region" description="Helical" evidence="2">
    <location>
        <begin position="253"/>
        <end position="275"/>
    </location>
</feature>
<name>A0AAV9GDV4_9PEZI</name>
<dbReference type="InterPro" id="IPR053018">
    <property type="entry name" value="Elsinochrome_Biosynth-Asso"/>
</dbReference>
<dbReference type="PANTHER" id="PTHR37577:SF1">
    <property type="entry name" value="INTEGRAL MEMBRANE PROTEIN"/>
    <property type="match status" value="1"/>
</dbReference>
<dbReference type="AlphaFoldDB" id="A0AAV9GDV4"/>
<gene>
    <name evidence="3" type="ORF">QBC34DRAFT_427801</name>
</gene>
<feature type="compositionally biased region" description="Pro residues" evidence="1">
    <location>
        <begin position="524"/>
        <end position="540"/>
    </location>
</feature>
<feature type="region of interest" description="Disordered" evidence="1">
    <location>
        <begin position="610"/>
        <end position="657"/>
    </location>
</feature>
<dbReference type="Proteomes" id="UP001321760">
    <property type="component" value="Unassembled WGS sequence"/>
</dbReference>
<evidence type="ECO:0000256" key="2">
    <source>
        <dbReference type="SAM" id="Phobius"/>
    </source>
</evidence>
<reference evidence="3" key="2">
    <citation type="submission" date="2023-05" db="EMBL/GenBank/DDBJ databases">
        <authorList>
            <consortium name="Lawrence Berkeley National Laboratory"/>
            <person name="Steindorff A."/>
            <person name="Hensen N."/>
            <person name="Bonometti L."/>
            <person name="Westerberg I."/>
            <person name="Brannstrom I.O."/>
            <person name="Guillou S."/>
            <person name="Cros-Aarteil S."/>
            <person name="Calhoun S."/>
            <person name="Haridas S."/>
            <person name="Kuo A."/>
            <person name="Mondo S."/>
            <person name="Pangilinan J."/>
            <person name="Riley R."/>
            <person name="Labutti K."/>
            <person name="Andreopoulos B."/>
            <person name="Lipzen A."/>
            <person name="Chen C."/>
            <person name="Yanf M."/>
            <person name="Daum C."/>
            <person name="Ng V."/>
            <person name="Clum A."/>
            <person name="Ohm R."/>
            <person name="Martin F."/>
            <person name="Silar P."/>
            <person name="Natvig D."/>
            <person name="Lalanne C."/>
            <person name="Gautier V."/>
            <person name="Ament-Velasquez S.L."/>
            <person name="Kruys A."/>
            <person name="Hutchinson M.I."/>
            <person name="Powell A.J."/>
            <person name="Barry K."/>
            <person name="Miller A.N."/>
            <person name="Grigoriev I.V."/>
            <person name="Debuchy R."/>
            <person name="Gladieux P."/>
            <person name="Thoren M.H."/>
            <person name="Johannesson H."/>
        </authorList>
    </citation>
    <scope>NUCLEOTIDE SEQUENCE</scope>
    <source>
        <strain evidence="3">PSN243</strain>
    </source>
</reference>